<dbReference type="InterPro" id="IPR005669">
    <property type="entry name" value="Thiosulph/SO4-bd"/>
</dbReference>
<reference evidence="6 7" key="1">
    <citation type="journal article" date="2014" name="Nat. Commun.">
        <title>Physiological and genomic features of highly alkaliphilic hydrogen-utilizing Betaproteobacteria from a continental serpentinizing site.</title>
        <authorList>
            <person name="Suzuki S."/>
            <person name="Kuenen J.G."/>
            <person name="Schipper K."/>
            <person name="van der Velde S."/>
            <person name="Ishii S."/>
            <person name="Wu A."/>
            <person name="Sorokin D.Y."/>
            <person name="Tenney A."/>
            <person name="Meng X.Y."/>
            <person name="Morrill P.L."/>
            <person name="Kamagata Y."/>
            <person name="Muyzer G."/>
            <person name="Nealson K.H."/>
        </authorList>
    </citation>
    <scope>NUCLEOTIDE SEQUENCE [LARGE SCALE GENOMIC DNA]</scope>
    <source>
        <strain evidence="6 7">B1</strain>
    </source>
</reference>
<dbReference type="Gene3D" id="3.40.190.10">
    <property type="entry name" value="Periplasmic binding protein-like II"/>
    <property type="match status" value="2"/>
</dbReference>
<keyword evidence="7" id="KW-1185">Reference proteome</keyword>
<dbReference type="Pfam" id="PF13531">
    <property type="entry name" value="SBP_bac_11"/>
    <property type="match status" value="1"/>
</dbReference>
<name>A0A060NY24_9BURK</name>
<gene>
    <name evidence="6" type="ORF">SMCB_2190</name>
</gene>
<comment type="subcellular location">
    <subcellularLocation>
        <location evidence="1">Periplasm</location>
    </subcellularLocation>
</comment>
<protein>
    <submittedName>
        <fullName evidence="6">ABC-type sulfate transport system, periplasmic component</fullName>
    </submittedName>
</protein>
<dbReference type="PROSITE" id="PS00757">
    <property type="entry name" value="PROK_SULFATE_BIND_2"/>
    <property type="match status" value="1"/>
</dbReference>
<keyword evidence="4" id="KW-0732">Signal</keyword>
<sequence>MPNRRHLLHLLGASTLGTATFGIASANTRATPAAPLTLLNVSYDPTRELYADYNPLFAQRWRERTGQELRFQQSHGGSGRQARAIIDGLDADVATLALAADIDALHNNGNWVPRDWQRRLPHNSTPYTSTIIFVVRSGNPKNIRDWGDLVRSDVRVITPNPKSSGGARWNYLAAWEFARRQSGSAAGAREFVARLYRNVPVLDVGARGSATSFAQRNQGDVLLAWENEAHLLEKEFGQRVDFVYPSISILAEPPVTLVDRNVDRKGSRAVAQAYLEHLYSEEAQDLIGRHFYRPRSAAALARHASRLPRIPLFTIDEAFGGWAAATREHFADGGVFDQIFTLR</sequence>
<evidence type="ECO:0000256" key="5">
    <source>
        <dbReference type="ARBA" id="ARBA00022764"/>
    </source>
</evidence>
<dbReference type="Proteomes" id="UP000066014">
    <property type="component" value="Chromosome"/>
</dbReference>
<keyword evidence="5" id="KW-0574">Periplasm</keyword>
<dbReference type="CDD" id="cd01005">
    <property type="entry name" value="PBP2_CysP"/>
    <property type="match status" value="1"/>
</dbReference>
<dbReference type="AlphaFoldDB" id="A0A060NY24"/>
<comment type="similarity">
    <text evidence="2">Belongs to the prokaryotic sulfate-binding protein family.</text>
</comment>
<dbReference type="SUPFAM" id="SSF53850">
    <property type="entry name" value="Periplasmic binding protein-like II"/>
    <property type="match status" value="1"/>
</dbReference>
<evidence type="ECO:0000256" key="1">
    <source>
        <dbReference type="ARBA" id="ARBA00004418"/>
    </source>
</evidence>
<evidence type="ECO:0000313" key="6">
    <source>
        <dbReference type="EMBL" id="BAO84418.1"/>
    </source>
</evidence>
<dbReference type="PROSITE" id="PS51318">
    <property type="entry name" value="TAT"/>
    <property type="match status" value="1"/>
</dbReference>
<dbReference type="NCBIfam" id="NF008022">
    <property type="entry name" value="PRK10752.1"/>
    <property type="match status" value="1"/>
</dbReference>
<dbReference type="KEGG" id="cbab:SMCB_2190"/>
<evidence type="ECO:0000256" key="4">
    <source>
        <dbReference type="ARBA" id="ARBA00022729"/>
    </source>
</evidence>
<dbReference type="RefSeq" id="WP_052468508.1">
    <property type="nucleotide sequence ID" value="NZ_AP014569.1"/>
</dbReference>
<dbReference type="EMBL" id="AP014569">
    <property type="protein sequence ID" value="BAO84418.1"/>
    <property type="molecule type" value="Genomic_DNA"/>
</dbReference>
<dbReference type="STRING" id="1458426.SMCB_2190"/>
<proteinExistence type="inferred from homology"/>
<evidence type="ECO:0000256" key="3">
    <source>
        <dbReference type="ARBA" id="ARBA00022448"/>
    </source>
</evidence>
<dbReference type="PANTHER" id="PTHR30368">
    <property type="entry name" value="SULFATE-BINDING PROTEIN"/>
    <property type="match status" value="1"/>
</dbReference>
<dbReference type="NCBIfam" id="TIGR00971">
    <property type="entry name" value="3a0106s03"/>
    <property type="match status" value="1"/>
</dbReference>
<dbReference type="NCBIfam" id="NF008106">
    <property type="entry name" value="PRK10852.1"/>
    <property type="match status" value="1"/>
</dbReference>
<dbReference type="HOGENOM" id="CLU_055615_0_1_4"/>
<dbReference type="OrthoDB" id="9802127at2"/>
<evidence type="ECO:0000256" key="2">
    <source>
        <dbReference type="ARBA" id="ARBA00006099"/>
    </source>
</evidence>
<accession>A0A060NY24</accession>
<dbReference type="GO" id="GO:1901681">
    <property type="term" value="F:sulfur compound binding"/>
    <property type="evidence" value="ECO:0007669"/>
    <property type="project" value="InterPro"/>
</dbReference>
<organism evidence="6 7">
    <name type="scientific">Serpentinimonas maccroryi</name>
    <dbReference type="NCBI Taxonomy" id="1458426"/>
    <lineage>
        <taxon>Bacteria</taxon>
        <taxon>Pseudomonadati</taxon>
        <taxon>Pseudomonadota</taxon>
        <taxon>Betaproteobacteria</taxon>
        <taxon>Burkholderiales</taxon>
        <taxon>Comamonadaceae</taxon>
        <taxon>Serpentinimonas</taxon>
    </lineage>
</organism>
<dbReference type="InterPro" id="IPR034408">
    <property type="entry name" value="Sulphate/thiosulphate_BS"/>
</dbReference>
<dbReference type="GO" id="GO:1902358">
    <property type="term" value="P:sulfate transmembrane transport"/>
    <property type="evidence" value="ECO:0007669"/>
    <property type="project" value="InterPro"/>
</dbReference>
<dbReference type="GO" id="GO:0042597">
    <property type="term" value="C:periplasmic space"/>
    <property type="evidence" value="ECO:0007669"/>
    <property type="project" value="UniProtKB-SubCell"/>
</dbReference>
<dbReference type="InterPro" id="IPR006311">
    <property type="entry name" value="TAT_signal"/>
</dbReference>
<keyword evidence="3" id="KW-0813">Transport</keyword>
<dbReference type="PANTHER" id="PTHR30368:SF1">
    <property type="entry name" value="THIOSULFATE-BINDING PROTEIN"/>
    <property type="match status" value="1"/>
</dbReference>
<dbReference type="GO" id="GO:0140104">
    <property type="term" value="F:molecular carrier activity"/>
    <property type="evidence" value="ECO:0007669"/>
    <property type="project" value="InterPro"/>
</dbReference>
<evidence type="ECO:0000313" key="7">
    <source>
        <dbReference type="Proteomes" id="UP000066014"/>
    </source>
</evidence>